<evidence type="ECO:0000313" key="7">
    <source>
        <dbReference type="EMBL" id="KAL3770846.1"/>
    </source>
</evidence>
<dbReference type="InterPro" id="IPR050314">
    <property type="entry name" value="Glycosyl_Hydrlase_18"/>
</dbReference>
<protein>
    <recommendedName>
        <fullName evidence="6">GH18 domain-containing protein</fullName>
    </recommendedName>
</protein>
<dbReference type="PROSITE" id="PS01095">
    <property type="entry name" value="GH18_1"/>
    <property type="match status" value="1"/>
</dbReference>
<dbReference type="InterPro" id="IPR029070">
    <property type="entry name" value="Chitinase_insertion_sf"/>
</dbReference>
<dbReference type="InterPro" id="IPR001579">
    <property type="entry name" value="Glyco_hydro_18_chit_AS"/>
</dbReference>
<dbReference type="GO" id="GO:0016798">
    <property type="term" value="F:hydrolase activity, acting on glycosyl bonds"/>
    <property type="evidence" value="ECO:0007669"/>
    <property type="project" value="UniProtKB-KW"/>
</dbReference>
<dbReference type="PANTHER" id="PTHR11177:SF317">
    <property type="entry name" value="CHITINASE 12-RELATED"/>
    <property type="match status" value="1"/>
</dbReference>
<dbReference type="SUPFAM" id="SSF54556">
    <property type="entry name" value="Chitinase insertion domain"/>
    <property type="match status" value="1"/>
</dbReference>
<feature type="chain" id="PRO_5044772633" description="GH18 domain-containing protein" evidence="5">
    <location>
        <begin position="22"/>
        <end position="642"/>
    </location>
</feature>
<accession>A0ABD3N741</accession>
<keyword evidence="8" id="KW-1185">Reference proteome</keyword>
<keyword evidence="1 3" id="KW-0378">Hydrolase</keyword>
<dbReference type="Proteomes" id="UP001530315">
    <property type="component" value="Unassembled WGS sequence"/>
</dbReference>
<dbReference type="AlphaFoldDB" id="A0ABD3N741"/>
<dbReference type="Gene3D" id="3.20.20.80">
    <property type="entry name" value="Glycosidases"/>
    <property type="match status" value="1"/>
</dbReference>
<feature type="region of interest" description="Disordered" evidence="4">
    <location>
        <begin position="418"/>
        <end position="449"/>
    </location>
</feature>
<dbReference type="PROSITE" id="PS51910">
    <property type="entry name" value="GH18_2"/>
    <property type="match status" value="1"/>
</dbReference>
<comment type="caution">
    <text evidence="7">The sequence shown here is derived from an EMBL/GenBank/DDBJ whole genome shotgun (WGS) entry which is preliminary data.</text>
</comment>
<evidence type="ECO:0000256" key="4">
    <source>
        <dbReference type="SAM" id="MobiDB-lite"/>
    </source>
</evidence>
<dbReference type="InterPro" id="IPR017853">
    <property type="entry name" value="GH"/>
</dbReference>
<dbReference type="PANTHER" id="PTHR11177">
    <property type="entry name" value="CHITINASE"/>
    <property type="match status" value="1"/>
</dbReference>
<evidence type="ECO:0000256" key="5">
    <source>
        <dbReference type="SAM" id="SignalP"/>
    </source>
</evidence>
<keyword evidence="5" id="KW-0732">Signal</keyword>
<name>A0ABD3N741_9STRA</name>
<dbReference type="Gene3D" id="3.10.50.10">
    <property type="match status" value="1"/>
</dbReference>
<dbReference type="SMART" id="SM00636">
    <property type="entry name" value="Glyco_18"/>
    <property type="match status" value="1"/>
</dbReference>
<evidence type="ECO:0000256" key="3">
    <source>
        <dbReference type="RuleBase" id="RU000489"/>
    </source>
</evidence>
<dbReference type="SUPFAM" id="SSF51445">
    <property type="entry name" value="(Trans)glycosidases"/>
    <property type="match status" value="1"/>
</dbReference>
<organism evidence="7 8">
    <name type="scientific">Stephanodiscus triporus</name>
    <dbReference type="NCBI Taxonomy" id="2934178"/>
    <lineage>
        <taxon>Eukaryota</taxon>
        <taxon>Sar</taxon>
        <taxon>Stramenopiles</taxon>
        <taxon>Ochrophyta</taxon>
        <taxon>Bacillariophyta</taxon>
        <taxon>Coscinodiscophyceae</taxon>
        <taxon>Thalassiosirophycidae</taxon>
        <taxon>Stephanodiscales</taxon>
        <taxon>Stephanodiscaceae</taxon>
        <taxon>Stephanodiscus</taxon>
    </lineage>
</organism>
<evidence type="ECO:0000256" key="2">
    <source>
        <dbReference type="ARBA" id="ARBA00023295"/>
    </source>
</evidence>
<evidence type="ECO:0000259" key="6">
    <source>
        <dbReference type="PROSITE" id="PS51910"/>
    </source>
</evidence>
<feature type="domain" description="GH18" evidence="6">
    <location>
        <begin position="31"/>
        <end position="418"/>
    </location>
</feature>
<feature type="signal peptide" evidence="5">
    <location>
        <begin position="1"/>
        <end position="21"/>
    </location>
</feature>
<evidence type="ECO:0000313" key="8">
    <source>
        <dbReference type="Proteomes" id="UP001530315"/>
    </source>
</evidence>
<gene>
    <name evidence="7" type="ORF">ACHAW5_000443</name>
</gene>
<reference evidence="7 8" key="1">
    <citation type="submission" date="2024-10" db="EMBL/GenBank/DDBJ databases">
        <title>Updated reference genomes for cyclostephanoid diatoms.</title>
        <authorList>
            <person name="Roberts W.R."/>
            <person name="Alverson A.J."/>
        </authorList>
    </citation>
    <scope>NUCLEOTIDE SEQUENCE [LARGE SCALE GENOMIC DNA]</scope>
    <source>
        <strain evidence="7 8">AJA276-08</strain>
    </source>
</reference>
<dbReference type="EMBL" id="JALLAZ020001619">
    <property type="protein sequence ID" value="KAL3770846.1"/>
    <property type="molecule type" value="Genomic_DNA"/>
</dbReference>
<dbReference type="InterPro" id="IPR001223">
    <property type="entry name" value="Glyco_hydro18_cat"/>
</dbReference>
<proteinExistence type="predicted"/>
<evidence type="ECO:0000256" key="1">
    <source>
        <dbReference type="ARBA" id="ARBA00022801"/>
    </source>
</evidence>
<keyword evidence="2 3" id="KW-0326">Glycosidase</keyword>
<dbReference type="InterPro" id="IPR011583">
    <property type="entry name" value="Chitinase_II/V-like_cat"/>
</dbReference>
<dbReference type="Pfam" id="PF00704">
    <property type="entry name" value="Glyco_hydro_18"/>
    <property type="match status" value="1"/>
</dbReference>
<sequence>MMDRILARAILLVVLPTSVSAWTKREDTHGKTIIAYYASWQWYDRDSLAKPSNLDHSKVTRYNFAFFQTNERGDIWGTDGWADSIVLFGEHDWNGAGQQYCSWDTADEPPVCSAHKYETGLISQAHSAGVEVYPSIGGWSLSSLFPTLAANPTARVDFANNCVRLIEAYDFDGIDIDWEFPGYVDHMGTPEDTVNYSLFLEEIRKALDVLGQAKGRTYGLTAALPCGADLIRNIQIDVVSNYLDELNLMTYDFHGTWNNDTGANAPLYDMEGSPGLSVHSCVEMWKQGGGDQPLKINIGLPFYGRSFAGTGLTGFGQSHVGSADTISWSADDGSPQYFNLIAGLASFTTGWDEQTKTAYAYSSTGFLSYDDERAICDKTEYAVDNQLNGFIIWEISGDLLEDLSTPLLDVVNGRLNDPTVRCDSRDANPASNAGASSEGTPIPSPTPGPIIMNPALVNVVATETTPTLMAQATIPHLTQRPLSGVNPALTDGELSVKNNPAPVNLVATVTSPMAGGKPTLTDGELSVSQSSTDNWDIIQKFYPVYGVSEDCRNDGNAPKWMNKNMMKASKSECCSSYFFSSSLEHCNANHPWYPNFQEMSCVNDGKQPKWMSGNYLVKTMLLCCQNFFRDTESQQRCNSVGR</sequence>